<dbReference type="PANTHER" id="PTHR38733">
    <property type="entry name" value="PROTEIN MCRC"/>
    <property type="match status" value="1"/>
</dbReference>
<evidence type="ECO:0000313" key="2">
    <source>
        <dbReference type="Proteomes" id="UP001651880"/>
    </source>
</evidence>
<dbReference type="PANTHER" id="PTHR38733:SF1">
    <property type="entry name" value="TYPE IV METHYL-DIRECTED RESTRICTION ENZYME ECOKMCRBC"/>
    <property type="match status" value="1"/>
</dbReference>
<reference evidence="1 2" key="1">
    <citation type="submission" date="2021-10" db="EMBL/GenBank/DDBJ databases">
        <title>Lutispora strain m25 sp. nov., a thermophilic, non-spore-forming bacterium isolated from a lab-scale methanogenic bioreactor digesting anaerobic sludge.</title>
        <authorList>
            <person name="El Houari A."/>
            <person name="Mcdonald J."/>
        </authorList>
    </citation>
    <scope>NUCLEOTIDE SEQUENCE [LARGE SCALE GENOMIC DNA]</scope>
    <source>
        <strain evidence="2">m25</strain>
    </source>
</reference>
<evidence type="ECO:0000313" key="1">
    <source>
        <dbReference type="EMBL" id="MCQ1529353.1"/>
    </source>
</evidence>
<dbReference type="RefSeq" id="WP_255226869.1">
    <property type="nucleotide sequence ID" value="NZ_JAJEKE010000004.1"/>
</dbReference>
<keyword evidence="2" id="KW-1185">Reference proteome</keyword>
<proteinExistence type="predicted"/>
<sequence length="421" mass="49158">MSHKVITVFEDRKQKVTLSQTQINDILTFRSIIGNQYIRLDYDGILQIMHYVGFIAKGKTRLQILPKIYDDIDLDSEKEIRESMGVLFNLLKVSEFNKVLHLPNAQNNSLMEAELLEIFISIFADHVFHTYSKRMNREYIEIEGNSQFVKGRIDFVKTIKNNFLRKDLHYISYQSFEHDNLINNAVKTVVVKLLECTQSADNKKNLKRALMFLDDAREIELSMPLLESVKFSRLNMDFKPVFDMARMFYQNLQPENYIGDETVFSFLIPVNDLYEYYLFKLIDGMEGYGAKHESTLHFAKTEDKRNILTIKPDILVYKGERLILVVDAKYKNPGYGNGMFNNISRDDIYQVFAYGKAYGVKTVALIYPLFCKLPIESKTVIIKDSYGEMHLHIICVDIKNPDVEDVRQKLKEQIEASYCRI</sequence>
<comment type="caution">
    <text evidence="1">The sequence shown here is derived from an EMBL/GenBank/DDBJ whole genome shotgun (WGS) entry which is preliminary data.</text>
</comment>
<dbReference type="InterPro" id="IPR019292">
    <property type="entry name" value="McrC"/>
</dbReference>
<dbReference type="Proteomes" id="UP001651880">
    <property type="component" value="Unassembled WGS sequence"/>
</dbReference>
<name>A0ABT1NGV2_9FIRM</name>
<accession>A0ABT1NGV2</accession>
<protein>
    <submittedName>
        <fullName evidence="1">McrC family protein</fullName>
    </submittedName>
</protein>
<dbReference type="EMBL" id="JAJEKE010000004">
    <property type="protein sequence ID" value="MCQ1529353.1"/>
    <property type="molecule type" value="Genomic_DNA"/>
</dbReference>
<organism evidence="1 2">
    <name type="scientific">Lutispora saccharofermentans</name>
    <dbReference type="NCBI Taxonomy" id="3024236"/>
    <lineage>
        <taxon>Bacteria</taxon>
        <taxon>Bacillati</taxon>
        <taxon>Bacillota</taxon>
        <taxon>Clostridia</taxon>
        <taxon>Lutisporales</taxon>
        <taxon>Lutisporaceae</taxon>
        <taxon>Lutispora</taxon>
    </lineage>
</organism>
<gene>
    <name evidence="1" type="ORF">LJD61_07275</name>
</gene>
<dbReference type="Pfam" id="PF10117">
    <property type="entry name" value="McrBC"/>
    <property type="match status" value="1"/>
</dbReference>